<feature type="compositionally biased region" description="Polar residues" evidence="1">
    <location>
        <begin position="263"/>
        <end position="278"/>
    </location>
</feature>
<feature type="compositionally biased region" description="Basic and acidic residues" evidence="1">
    <location>
        <begin position="452"/>
        <end position="468"/>
    </location>
</feature>
<evidence type="ECO:0000256" key="2">
    <source>
        <dbReference type="SAM" id="SignalP"/>
    </source>
</evidence>
<protein>
    <submittedName>
        <fullName evidence="3">Uncharacterized protein</fullName>
    </submittedName>
</protein>
<sequence>MTLLKFDRRVPFSFLFLVLLQIFCFESLSVLGRHSEDDENEYLDDEGIEKSPNQFTETEYVADSEADLPDTEDRTTKKISYLPTIIYYDSETKPILFIREPDDENTESTVDSISDYEPSFENTDISDTDSSTKSPEKREDLEHSNNEYIDFNANIGFNDGFGSSQDDSSTYPVYSNEFFPTQSPEESFEDTQRVDKYTSKPHQDMYPRKKSPNVQRLAKNKHKVSKANGNLRHIKKKLRESKKINKNVNDSTTRTNNEEDHNNISVPENNFDSSNGNSPAKLKFDQELIKNSSELPFKSNDNIIVISLKNENGTTKLANSFQNLKKLFQKSDHEVLENIVKTEFNESAVESPIRISKQHPESGVEPKLYQSSTYINLYQSFTTSTNGYKNLKKIPHKSSDIADNYLKKEKTDKNYLIRLNKLNLTTPKNKHKDIISNTSHKSNNNLISPLKNVKEPTTKSPKQHDTPNKNKVKLTQKKTEISIELYTEPAVTRENQTTKTNEISPSQIAELLMDNSSASKQLFKLPLQASNDPLNSKRWV</sequence>
<feature type="chain" id="PRO_5043461633" evidence="2">
    <location>
        <begin position="33"/>
        <end position="540"/>
    </location>
</feature>
<comment type="caution">
    <text evidence="3">The sequence shown here is derived from an EMBL/GenBank/DDBJ whole genome shotgun (WGS) entry which is preliminary data.</text>
</comment>
<evidence type="ECO:0000313" key="4">
    <source>
        <dbReference type="Proteomes" id="UP001054945"/>
    </source>
</evidence>
<feature type="signal peptide" evidence="2">
    <location>
        <begin position="1"/>
        <end position="32"/>
    </location>
</feature>
<evidence type="ECO:0000313" key="3">
    <source>
        <dbReference type="EMBL" id="GIY60657.1"/>
    </source>
</evidence>
<feature type="region of interest" description="Disordered" evidence="1">
    <location>
        <begin position="159"/>
        <end position="279"/>
    </location>
</feature>
<keyword evidence="2" id="KW-0732">Signal</keyword>
<dbReference type="Proteomes" id="UP001054945">
    <property type="component" value="Unassembled WGS sequence"/>
</dbReference>
<evidence type="ECO:0000256" key="1">
    <source>
        <dbReference type="SAM" id="MobiDB-lite"/>
    </source>
</evidence>
<keyword evidence="4" id="KW-1185">Reference proteome</keyword>
<feature type="compositionally biased region" description="Basic and acidic residues" evidence="1">
    <location>
        <begin position="190"/>
        <end position="207"/>
    </location>
</feature>
<gene>
    <name evidence="3" type="ORF">CEXT_507181</name>
</gene>
<feature type="compositionally biased region" description="Low complexity" evidence="1">
    <location>
        <begin position="123"/>
        <end position="132"/>
    </location>
</feature>
<feature type="compositionally biased region" description="Polar residues" evidence="1">
    <location>
        <begin position="246"/>
        <end position="255"/>
    </location>
</feature>
<accession>A0AAV4US96</accession>
<name>A0AAV4US96_CAEEX</name>
<feature type="compositionally biased region" description="Polar residues" evidence="1">
    <location>
        <begin position="161"/>
        <end position="185"/>
    </location>
</feature>
<feature type="region of interest" description="Disordered" evidence="1">
    <location>
        <begin position="99"/>
        <end position="141"/>
    </location>
</feature>
<dbReference type="AlphaFoldDB" id="A0AAV4US96"/>
<feature type="compositionally biased region" description="Polar residues" evidence="1">
    <location>
        <begin position="435"/>
        <end position="447"/>
    </location>
</feature>
<reference evidence="3 4" key="1">
    <citation type="submission" date="2021-06" db="EMBL/GenBank/DDBJ databases">
        <title>Caerostris extrusa draft genome.</title>
        <authorList>
            <person name="Kono N."/>
            <person name="Arakawa K."/>
        </authorList>
    </citation>
    <scope>NUCLEOTIDE SEQUENCE [LARGE SCALE GENOMIC DNA]</scope>
</reference>
<organism evidence="3 4">
    <name type="scientific">Caerostris extrusa</name>
    <name type="common">Bark spider</name>
    <name type="synonym">Caerostris bankana</name>
    <dbReference type="NCBI Taxonomy" id="172846"/>
    <lineage>
        <taxon>Eukaryota</taxon>
        <taxon>Metazoa</taxon>
        <taxon>Ecdysozoa</taxon>
        <taxon>Arthropoda</taxon>
        <taxon>Chelicerata</taxon>
        <taxon>Arachnida</taxon>
        <taxon>Araneae</taxon>
        <taxon>Araneomorphae</taxon>
        <taxon>Entelegynae</taxon>
        <taxon>Araneoidea</taxon>
        <taxon>Araneidae</taxon>
        <taxon>Caerostris</taxon>
    </lineage>
</organism>
<proteinExistence type="predicted"/>
<dbReference type="EMBL" id="BPLR01013353">
    <property type="protein sequence ID" value="GIY60657.1"/>
    <property type="molecule type" value="Genomic_DNA"/>
</dbReference>
<feature type="region of interest" description="Disordered" evidence="1">
    <location>
        <begin position="431"/>
        <end position="473"/>
    </location>
</feature>